<dbReference type="AlphaFoldDB" id="A0A559IWS6"/>
<gene>
    <name evidence="1" type="ORF">FPZ44_02605</name>
</gene>
<sequence length="204" mass="23919">MTRMDEKIIELLNRAQEESQVVDPMELFEPNEEEPGTWLVQIEDERILFEQKTILDGKATIRLPREFDIMDAKLASRKYPTDNRPELIYSNEAGTINLTFKCTTHDLNRMTLPDFKVGVIDIFKRSQPMARWIEDGIKEINERSIGFFSFIVPGLDTSMFNHMFFTYFDKKALLCTFNCMEEDMDDWKLVALAIVESFHIESIE</sequence>
<dbReference type="RefSeq" id="WP_144987109.1">
    <property type="nucleotide sequence ID" value="NZ_VNJK01000001.1"/>
</dbReference>
<evidence type="ECO:0000313" key="1">
    <source>
        <dbReference type="EMBL" id="TVX92041.1"/>
    </source>
</evidence>
<name>A0A559IWS6_9BACL</name>
<proteinExistence type="predicted"/>
<accession>A0A559IWS6</accession>
<keyword evidence="2" id="KW-1185">Reference proteome</keyword>
<dbReference type="Proteomes" id="UP000318102">
    <property type="component" value="Unassembled WGS sequence"/>
</dbReference>
<dbReference type="OrthoDB" id="249246at2"/>
<organism evidence="1 2">
    <name type="scientific">Paenibacillus agilis</name>
    <dbReference type="NCBI Taxonomy" id="3020863"/>
    <lineage>
        <taxon>Bacteria</taxon>
        <taxon>Bacillati</taxon>
        <taxon>Bacillota</taxon>
        <taxon>Bacilli</taxon>
        <taxon>Bacillales</taxon>
        <taxon>Paenibacillaceae</taxon>
        <taxon>Paenibacillus</taxon>
    </lineage>
</organism>
<dbReference type="EMBL" id="VNJK01000001">
    <property type="protein sequence ID" value="TVX92041.1"/>
    <property type="molecule type" value="Genomic_DNA"/>
</dbReference>
<protein>
    <submittedName>
        <fullName evidence="1">Uncharacterized protein</fullName>
    </submittedName>
</protein>
<evidence type="ECO:0000313" key="2">
    <source>
        <dbReference type="Proteomes" id="UP000318102"/>
    </source>
</evidence>
<comment type="caution">
    <text evidence="1">The sequence shown here is derived from an EMBL/GenBank/DDBJ whole genome shotgun (WGS) entry which is preliminary data.</text>
</comment>
<reference evidence="1 2" key="1">
    <citation type="submission" date="2019-07" db="EMBL/GenBank/DDBJ databases">
        <authorList>
            <person name="Kim J."/>
        </authorList>
    </citation>
    <scope>NUCLEOTIDE SEQUENCE [LARGE SCALE GENOMIC DNA]</scope>
    <source>
        <strain evidence="1 2">N4</strain>
    </source>
</reference>